<dbReference type="Proteomes" id="UP000823941">
    <property type="component" value="Chromosome 28"/>
</dbReference>
<accession>A0ABQ7PUZ3</accession>
<keyword evidence="4" id="KW-1185">Reference proteome</keyword>
<sequence>MAPPVGTYGARPPSHVAYYVALGGCVLLLLLLCCYLLYFCASKIHELSECESLTAATTSPRPPPNYAVQPVVRDSATAMAKLCKQLPDPSHPPSTTMPPPATKPPPASKPPPATKPAPASKPGDTVYPATSPPAQPLGPSPTTPQIDNLRNEGIEGDGSAR</sequence>
<name>A0ABQ7PUZ3_PLUXY</name>
<keyword evidence="2" id="KW-0472">Membrane</keyword>
<gene>
    <name evidence="3" type="ORF">JYU34_020737</name>
</gene>
<reference evidence="3 4" key="1">
    <citation type="submission" date="2021-06" db="EMBL/GenBank/DDBJ databases">
        <title>A haploid diamondback moth (Plutella xylostella L.) genome assembly resolves 31 chromosomes and identifies a diamide resistance mutation.</title>
        <authorList>
            <person name="Ward C.M."/>
            <person name="Perry K.D."/>
            <person name="Baker G."/>
            <person name="Powis K."/>
            <person name="Heckel D.G."/>
            <person name="Baxter S.W."/>
        </authorList>
    </citation>
    <scope>NUCLEOTIDE SEQUENCE [LARGE SCALE GENOMIC DNA]</scope>
    <source>
        <strain evidence="3 4">LV</strain>
        <tissue evidence="3">Single pupa</tissue>
    </source>
</reference>
<keyword evidence="2" id="KW-0812">Transmembrane</keyword>
<organism evidence="3 4">
    <name type="scientific">Plutella xylostella</name>
    <name type="common">Diamondback moth</name>
    <name type="synonym">Plutella maculipennis</name>
    <dbReference type="NCBI Taxonomy" id="51655"/>
    <lineage>
        <taxon>Eukaryota</taxon>
        <taxon>Metazoa</taxon>
        <taxon>Ecdysozoa</taxon>
        <taxon>Arthropoda</taxon>
        <taxon>Hexapoda</taxon>
        <taxon>Insecta</taxon>
        <taxon>Pterygota</taxon>
        <taxon>Neoptera</taxon>
        <taxon>Endopterygota</taxon>
        <taxon>Lepidoptera</taxon>
        <taxon>Glossata</taxon>
        <taxon>Ditrysia</taxon>
        <taxon>Yponomeutoidea</taxon>
        <taxon>Plutellidae</taxon>
        <taxon>Plutella</taxon>
    </lineage>
</organism>
<feature type="compositionally biased region" description="Basic and acidic residues" evidence="1">
    <location>
        <begin position="149"/>
        <end position="161"/>
    </location>
</feature>
<feature type="compositionally biased region" description="Pro residues" evidence="1">
    <location>
        <begin position="130"/>
        <end position="142"/>
    </location>
</feature>
<feature type="region of interest" description="Disordered" evidence="1">
    <location>
        <begin position="78"/>
        <end position="161"/>
    </location>
</feature>
<protein>
    <submittedName>
        <fullName evidence="3">Uncharacterized protein</fullName>
    </submittedName>
</protein>
<evidence type="ECO:0000256" key="2">
    <source>
        <dbReference type="SAM" id="Phobius"/>
    </source>
</evidence>
<evidence type="ECO:0000313" key="4">
    <source>
        <dbReference type="Proteomes" id="UP000823941"/>
    </source>
</evidence>
<dbReference type="EMBL" id="JAHIBW010000028">
    <property type="protein sequence ID" value="KAG7296797.1"/>
    <property type="molecule type" value="Genomic_DNA"/>
</dbReference>
<feature type="transmembrane region" description="Helical" evidence="2">
    <location>
        <begin position="16"/>
        <end position="38"/>
    </location>
</feature>
<proteinExistence type="predicted"/>
<evidence type="ECO:0000256" key="1">
    <source>
        <dbReference type="SAM" id="MobiDB-lite"/>
    </source>
</evidence>
<feature type="compositionally biased region" description="Pro residues" evidence="1">
    <location>
        <begin position="89"/>
        <end position="115"/>
    </location>
</feature>
<comment type="caution">
    <text evidence="3">The sequence shown here is derived from an EMBL/GenBank/DDBJ whole genome shotgun (WGS) entry which is preliminary data.</text>
</comment>
<keyword evidence="2" id="KW-1133">Transmembrane helix</keyword>
<evidence type="ECO:0000313" key="3">
    <source>
        <dbReference type="EMBL" id="KAG7296797.1"/>
    </source>
</evidence>